<evidence type="ECO:0000313" key="1">
    <source>
        <dbReference type="EMBL" id="GLK72578.1"/>
    </source>
</evidence>
<dbReference type="AlphaFoldDB" id="A0A9W6JBG9"/>
<gene>
    <name evidence="1" type="ORF">GCM10017643_26940</name>
</gene>
<dbReference type="Proteomes" id="UP001143370">
    <property type="component" value="Unassembled WGS sequence"/>
</dbReference>
<comment type="caution">
    <text evidence="1">The sequence shown here is derived from an EMBL/GenBank/DDBJ whole genome shotgun (WGS) entry which is preliminary data.</text>
</comment>
<accession>A0A9W6JBG9</accession>
<reference evidence="1" key="2">
    <citation type="submission" date="2023-01" db="EMBL/GenBank/DDBJ databases">
        <authorList>
            <person name="Sun Q."/>
            <person name="Evtushenko L."/>
        </authorList>
    </citation>
    <scope>NUCLEOTIDE SEQUENCE</scope>
    <source>
        <strain evidence="1">VKM B-2484</strain>
    </source>
</reference>
<dbReference type="RefSeq" id="WP_213371127.1">
    <property type="nucleotide sequence ID" value="NZ_BSFJ01000018.1"/>
</dbReference>
<keyword evidence="2" id="KW-1185">Reference proteome</keyword>
<organism evidence="1 2">
    <name type="scientific">Ancylobacter dichloromethanicus</name>
    <dbReference type="NCBI Taxonomy" id="518825"/>
    <lineage>
        <taxon>Bacteria</taxon>
        <taxon>Pseudomonadati</taxon>
        <taxon>Pseudomonadota</taxon>
        <taxon>Alphaproteobacteria</taxon>
        <taxon>Hyphomicrobiales</taxon>
        <taxon>Xanthobacteraceae</taxon>
        <taxon>Ancylobacter</taxon>
    </lineage>
</organism>
<evidence type="ECO:0000313" key="2">
    <source>
        <dbReference type="Proteomes" id="UP001143370"/>
    </source>
</evidence>
<sequence length="144" mass="14939">MGEPSFQVLGEVARVDKDRAAPFFLLTSLDGNEAVLARRDGDAFFPVTGPVTLEYLDRLATNVLAGNPRANTAPEALKQLALGFASLVLQLRRAGCDAANPMPDATPPAPGEAPHAPGCTPHAHAVPTQESGFQSGFTCTPCGG</sequence>
<proteinExistence type="predicted"/>
<name>A0A9W6JBG9_9HYPH</name>
<reference evidence="1" key="1">
    <citation type="journal article" date="2014" name="Int. J. Syst. Evol. Microbiol.">
        <title>Complete genome sequence of Corynebacterium casei LMG S-19264T (=DSM 44701T), isolated from a smear-ripened cheese.</title>
        <authorList>
            <consortium name="US DOE Joint Genome Institute (JGI-PGF)"/>
            <person name="Walter F."/>
            <person name="Albersmeier A."/>
            <person name="Kalinowski J."/>
            <person name="Ruckert C."/>
        </authorList>
    </citation>
    <scope>NUCLEOTIDE SEQUENCE</scope>
    <source>
        <strain evidence="1">VKM B-2484</strain>
    </source>
</reference>
<dbReference type="EMBL" id="BSFJ01000018">
    <property type="protein sequence ID" value="GLK72578.1"/>
    <property type="molecule type" value="Genomic_DNA"/>
</dbReference>
<protein>
    <submittedName>
        <fullName evidence="1">Uncharacterized protein</fullName>
    </submittedName>
</protein>